<proteinExistence type="predicted"/>
<evidence type="ECO:0000313" key="1">
    <source>
        <dbReference type="EMBL" id="TDO24044.1"/>
    </source>
</evidence>
<protein>
    <recommendedName>
        <fullName evidence="3">Outer membrane protein with beta-barrel domain</fullName>
    </recommendedName>
</protein>
<sequence length="253" mass="28330">MCYRLPSALKQFNTNYFTERLFLKRRKKAETHILSMTDQALRFLRFLTILPFISIISQNLSAQETPVREDKFYSVSGFGFAFPIGETRDYLGPKFSTSIGGLLALGRSNFFLYPKASLHAYVFDEITPDKGYTTVIKDSRATTYLASMAIGYRKTSGRLGYYGFLGGGGGLILSPRVKLDALNQIATLNNKVNGMSIIETGGGIDYGLGFTLIFFEASYMRGFGKIQDKVFQSIPITFGMKTNLSKVFYKLVK</sequence>
<dbReference type="Proteomes" id="UP000295499">
    <property type="component" value="Unassembled WGS sequence"/>
</dbReference>
<accession>A0A4R6IP37</accession>
<keyword evidence="2" id="KW-1185">Reference proteome</keyword>
<name>A0A4R6IP37_9SPHI</name>
<dbReference type="AlphaFoldDB" id="A0A4R6IP37"/>
<reference evidence="1 2" key="1">
    <citation type="submission" date="2019-03" db="EMBL/GenBank/DDBJ databases">
        <title>Genomic Encyclopedia of Archaeal and Bacterial Type Strains, Phase II (KMG-II): from individual species to whole genera.</title>
        <authorList>
            <person name="Goeker M."/>
        </authorList>
    </citation>
    <scope>NUCLEOTIDE SEQUENCE [LARGE SCALE GENOMIC DNA]</scope>
    <source>
        <strain evidence="1 2">DSM 19034</strain>
    </source>
</reference>
<organism evidence="1 2">
    <name type="scientific">Pedobacter duraquae</name>
    <dbReference type="NCBI Taxonomy" id="425511"/>
    <lineage>
        <taxon>Bacteria</taxon>
        <taxon>Pseudomonadati</taxon>
        <taxon>Bacteroidota</taxon>
        <taxon>Sphingobacteriia</taxon>
        <taxon>Sphingobacteriales</taxon>
        <taxon>Sphingobacteriaceae</taxon>
        <taxon>Pedobacter</taxon>
    </lineage>
</organism>
<comment type="caution">
    <text evidence="1">The sequence shown here is derived from an EMBL/GenBank/DDBJ whole genome shotgun (WGS) entry which is preliminary data.</text>
</comment>
<dbReference type="EMBL" id="SNWM01000001">
    <property type="protein sequence ID" value="TDO24044.1"/>
    <property type="molecule type" value="Genomic_DNA"/>
</dbReference>
<gene>
    <name evidence="1" type="ORF">CLV32_0331</name>
</gene>
<evidence type="ECO:0008006" key="3">
    <source>
        <dbReference type="Google" id="ProtNLM"/>
    </source>
</evidence>
<evidence type="ECO:0000313" key="2">
    <source>
        <dbReference type="Proteomes" id="UP000295499"/>
    </source>
</evidence>